<dbReference type="AlphaFoldDB" id="E0VKY1"/>
<dbReference type="GO" id="GO:0005654">
    <property type="term" value="C:nucleoplasm"/>
    <property type="evidence" value="ECO:0007669"/>
    <property type="project" value="UniProtKB-ARBA"/>
</dbReference>
<dbReference type="OrthoDB" id="70376at2759"/>
<dbReference type="Proteomes" id="UP000009046">
    <property type="component" value="Unassembled WGS sequence"/>
</dbReference>
<feature type="region of interest" description="Disordered" evidence="7">
    <location>
        <begin position="1"/>
        <end position="54"/>
    </location>
</feature>
<evidence type="ECO:0000256" key="3">
    <source>
        <dbReference type="ARBA" id="ARBA00023015"/>
    </source>
</evidence>
<keyword evidence="5" id="KW-0539">Nucleus</keyword>
<feature type="coiled-coil region" evidence="6">
    <location>
        <begin position="117"/>
        <end position="159"/>
    </location>
</feature>
<name>E0VKY1_PEDHC</name>
<evidence type="ECO:0000256" key="4">
    <source>
        <dbReference type="ARBA" id="ARBA00023163"/>
    </source>
</evidence>
<comment type="subcellular location">
    <subcellularLocation>
        <location evidence="1">Nucleus</location>
    </subcellularLocation>
</comment>
<dbReference type="KEGG" id="phu:Phum_PHUM274990"/>
<evidence type="ECO:0000256" key="1">
    <source>
        <dbReference type="ARBA" id="ARBA00004123"/>
    </source>
</evidence>
<feature type="region of interest" description="Disordered" evidence="7">
    <location>
        <begin position="225"/>
        <end position="245"/>
    </location>
</feature>
<reference evidence="9" key="3">
    <citation type="submission" date="2021-02" db="UniProtKB">
        <authorList>
            <consortium name="EnsemblMetazoa"/>
        </authorList>
    </citation>
    <scope>IDENTIFICATION</scope>
    <source>
        <strain evidence="9">USDA</strain>
    </source>
</reference>
<keyword evidence="10" id="KW-1185">Reference proteome</keyword>
<sequence>MSSSKLDSPYSASCGQDSYDFNDDQDDPDDGDEDSDEDTEDASETEIGKSEEYTEIKEQMYQDKLANLKKQLQQLKDGTHPEYNRLNKKLEQEYKDRLTLNSVSKAYLIDRVERDFINEMKAAAKEYEEKKIELKENLIAEYEEKRKMIETERHSLELHGDSMEVKPVMTRKLRRRPNDPLPVPEKRRKPPPAQLNYLLDEKEIELDLKIISRGRSLPPQIRRVPLPGSLGVPPPVPQNDSSCHEPRIEDGKLRYEKRFFHRGQPVFVEGKDIPRFAANIHNIGTDVIWVKKVSDSSRFRIFLSQLSKKKIHIERRVP</sequence>
<feature type="compositionally biased region" description="Polar residues" evidence="7">
    <location>
        <begin position="1"/>
        <end position="16"/>
    </location>
</feature>
<keyword evidence="6" id="KW-0175">Coiled coil</keyword>
<dbReference type="FunCoup" id="E0VKY1">
    <property type="interactions" value="1737"/>
</dbReference>
<dbReference type="GeneID" id="8238984"/>
<accession>E0VKY1</accession>
<dbReference type="HOGENOM" id="CLU_050862_0_0_1"/>
<reference evidence="8" key="2">
    <citation type="submission" date="2007-04" db="EMBL/GenBank/DDBJ databases">
        <title>The genome of the human body louse.</title>
        <authorList>
            <consortium name="The Human Body Louse Genome Consortium"/>
            <person name="Kirkness E."/>
            <person name="Walenz B."/>
            <person name="Hass B."/>
            <person name="Bruggner R."/>
            <person name="Strausberg R."/>
        </authorList>
    </citation>
    <scope>NUCLEOTIDE SEQUENCE</scope>
    <source>
        <strain evidence="8">USDA</strain>
    </source>
</reference>
<keyword evidence="4" id="KW-0804">Transcription</keyword>
<dbReference type="InterPro" id="IPR013907">
    <property type="entry name" value="Sds3"/>
</dbReference>
<keyword evidence="3" id="KW-0805">Transcription regulation</keyword>
<dbReference type="Pfam" id="PF08598">
    <property type="entry name" value="Sds3"/>
    <property type="match status" value="1"/>
</dbReference>
<proteinExistence type="predicted"/>
<keyword evidence="2" id="KW-0678">Repressor</keyword>
<organism>
    <name type="scientific">Pediculus humanus subsp. corporis</name>
    <name type="common">Body louse</name>
    <dbReference type="NCBI Taxonomy" id="121224"/>
    <lineage>
        <taxon>Eukaryota</taxon>
        <taxon>Metazoa</taxon>
        <taxon>Ecdysozoa</taxon>
        <taxon>Arthropoda</taxon>
        <taxon>Hexapoda</taxon>
        <taxon>Insecta</taxon>
        <taxon>Pterygota</taxon>
        <taxon>Neoptera</taxon>
        <taxon>Paraneoptera</taxon>
        <taxon>Psocodea</taxon>
        <taxon>Troctomorpha</taxon>
        <taxon>Phthiraptera</taxon>
        <taxon>Anoplura</taxon>
        <taxon>Pediculidae</taxon>
        <taxon>Pediculus</taxon>
    </lineage>
</organism>
<protein>
    <submittedName>
        <fullName evidence="8">Sin3 histone deacetylase corepressor complex component SDS3, putative</fullName>
    </submittedName>
</protein>
<feature type="compositionally biased region" description="Acidic residues" evidence="7">
    <location>
        <begin position="20"/>
        <end position="44"/>
    </location>
</feature>
<evidence type="ECO:0000313" key="8">
    <source>
        <dbReference type="EMBL" id="EEB14037.1"/>
    </source>
</evidence>
<dbReference type="InParanoid" id="E0VKY1"/>
<evidence type="ECO:0000256" key="2">
    <source>
        <dbReference type="ARBA" id="ARBA00022491"/>
    </source>
</evidence>
<evidence type="ECO:0000256" key="6">
    <source>
        <dbReference type="SAM" id="Coils"/>
    </source>
</evidence>
<evidence type="ECO:0000256" key="5">
    <source>
        <dbReference type="ARBA" id="ARBA00023242"/>
    </source>
</evidence>
<dbReference type="EnsemblMetazoa" id="PHUM274990-RA">
    <property type="protein sequence ID" value="PHUM274990-PA"/>
    <property type="gene ID" value="PHUM274990"/>
</dbReference>
<dbReference type="GO" id="GO:0010468">
    <property type="term" value="P:regulation of gene expression"/>
    <property type="evidence" value="ECO:0007669"/>
    <property type="project" value="UniProtKB-ARBA"/>
</dbReference>
<dbReference type="STRING" id="121224.E0VKY1"/>
<dbReference type="OMA" id="YERRWYH"/>
<reference evidence="8" key="1">
    <citation type="submission" date="2007-04" db="EMBL/GenBank/DDBJ databases">
        <title>Annotation of Pediculus humanus corporis strain USDA.</title>
        <authorList>
            <person name="Kirkness E."/>
            <person name="Hannick L."/>
            <person name="Hass B."/>
            <person name="Bruggner R."/>
            <person name="Lawson D."/>
            <person name="Bidwell S."/>
            <person name="Joardar V."/>
            <person name="Caler E."/>
            <person name="Walenz B."/>
            <person name="Inman J."/>
            <person name="Schobel S."/>
            <person name="Galinsky K."/>
            <person name="Amedeo P."/>
            <person name="Strausberg R."/>
        </authorList>
    </citation>
    <scope>NUCLEOTIDE SEQUENCE</scope>
    <source>
        <strain evidence="8">USDA</strain>
    </source>
</reference>
<dbReference type="PANTHER" id="PTHR21964">
    <property type="entry name" value="BREAST CANCER METASTASIS-SUPPRESSOR 1"/>
    <property type="match status" value="1"/>
</dbReference>
<gene>
    <name evidence="9" type="primary">8238984</name>
    <name evidence="8" type="ORF">Phum_PHUM274990</name>
</gene>
<evidence type="ECO:0000313" key="9">
    <source>
        <dbReference type="EnsemblMetazoa" id="PHUM274990-PA"/>
    </source>
</evidence>
<dbReference type="EMBL" id="DS235255">
    <property type="protein sequence ID" value="EEB14037.1"/>
    <property type="molecule type" value="Genomic_DNA"/>
</dbReference>
<dbReference type="VEuPathDB" id="VectorBase:PHUM274990"/>
<evidence type="ECO:0000313" key="10">
    <source>
        <dbReference type="Proteomes" id="UP000009046"/>
    </source>
</evidence>
<dbReference type="eggNOG" id="KOG4466">
    <property type="taxonomic scope" value="Eukaryota"/>
</dbReference>
<dbReference type="EMBL" id="AAZO01003184">
    <property type="status" value="NOT_ANNOTATED_CDS"/>
    <property type="molecule type" value="Genomic_DNA"/>
</dbReference>
<dbReference type="CTD" id="8238984"/>
<dbReference type="SMART" id="SM01401">
    <property type="entry name" value="Sds3"/>
    <property type="match status" value="1"/>
</dbReference>
<dbReference type="RefSeq" id="XP_002426775.1">
    <property type="nucleotide sequence ID" value="XM_002426730.1"/>
</dbReference>
<evidence type="ECO:0000256" key="7">
    <source>
        <dbReference type="SAM" id="MobiDB-lite"/>
    </source>
</evidence>